<dbReference type="EMBL" id="MU007021">
    <property type="protein sequence ID" value="KAF2433312.1"/>
    <property type="molecule type" value="Genomic_DNA"/>
</dbReference>
<keyword evidence="2" id="KW-1185">Reference proteome</keyword>
<evidence type="ECO:0000313" key="2">
    <source>
        <dbReference type="Proteomes" id="UP000800235"/>
    </source>
</evidence>
<proteinExistence type="predicted"/>
<reference evidence="1" key="1">
    <citation type="journal article" date="2020" name="Stud. Mycol.">
        <title>101 Dothideomycetes genomes: a test case for predicting lifestyles and emergence of pathogens.</title>
        <authorList>
            <person name="Haridas S."/>
            <person name="Albert R."/>
            <person name="Binder M."/>
            <person name="Bloem J."/>
            <person name="Labutti K."/>
            <person name="Salamov A."/>
            <person name="Andreopoulos B."/>
            <person name="Baker S."/>
            <person name="Barry K."/>
            <person name="Bills G."/>
            <person name="Bluhm B."/>
            <person name="Cannon C."/>
            <person name="Castanera R."/>
            <person name="Culley D."/>
            <person name="Daum C."/>
            <person name="Ezra D."/>
            <person name="Gonzalez J."/>
            <person name="Henrissat B."/>
            <person name="Kuo A."/>
            <person name="Liang C."/>
            <person name="Lipzen A."/>
            <person name="Lutzoni F."/>
            <person name="Magnuson J."/>
            <person name="Mondo S."/>
            <person name="Nolan M."/>
            <person name="Ohm R."/>
            <person name="Pangilinan J."/>
            <person name="Park H.-J."/>
            <person name="Ramirez L."/>
            <person name="Alfaro M."/>
            <person name="Sun H."/>
            <person name="Tritt A."/>
            <person name="Yoshinaga Y."/>
            <person name="Zwiers L.-H."/>
            <person name="Turgeon B."/>
            <person name="Goodwin S."/>
            <person name="Spatafora J."/>
            <person name="Crous P."/>
            <person name="Grigoriev I."/>
        </authorList>
    </citation>
    <scope>NUCLEOTIDE SEQUENCE</scope>
    <source>
        <strain evidence="1">CBS 130266</strain>
    </source>
</reference>
<protein>
    <submittedName>
        <fullName evidence="1">Uncharacterized protein</fullName>
    </submittedName>
</protein>
<evidence type="ECO:0000313" key="1">
    <source>
        <dbReference type="EMBL" id="KAF2433312.1"/>
    </source>
</evidence>
<gene>
    <name evidence="1" type="ORF">EJ08DRAFT_647368</name>
</gene>
<organism evidence="1 2">
    <name type="scientific">Tothia fuscella</name>
    <dbReference type="NCBI Taxonomy" id="1048955"/>
    <lineage>
        <taxon>Eukaryota</taxon>
        <taxon>Fungi</taxon>
        <taxon>Dikarya</taxon>
        <taxon>Ascomycota</taxon>
        <taxon>Pezizomycotina</taxon>
        <taxon>Dothideomycetes</taxon>
        <taxon>Pleosporomycetidae</taxon>
        <taxon>Venturiales</taxon>
        <taxon>Cylindrosympodiaceae</taxon>
        <taxon>Tothia</taxon>
    </lineage>
</organism>
<name>A0A9P4U1V8_9PEZI</name>
<accession>A0A9P4U1V8</accession>
<dbReference type="OrthoDB" id="5314997at2759"/>
<dbReference type="Proteomes" id="UP000800235">
    <property type="component" value="Unassembled WGS sequence"/>
</dbReference>
<sequence length="276" mass="31494">MNQPTSGQPVKSIKIRLPKIIKLKNFDFFGLPRELRDLIYSHVVNALPEKALTGNFNRPGHGGKWKEVKKLKTHGLLYACKQTYNEYSEILYKSDVGPTFHLSLSNITFSNSDQAFRPYCALSPVLKNSLRSCKFELHWNMATPDIIEKRVSEFTLALTSMLTQFPKLERLELSIWSARGASFNRTETLPHVLFERAFATCLQLGTVSLMDFCVGGSRRALRTWQLSKASNNSWAVQYFYASPMYATWRTATFKDEIGSAEAMELPFAPTGHEWSY</sequence>
<comment type="caution">
    <text evidence="1">The sequence shown here is derived from an EMBL/GenBank/DDBJ whole genome shotgun (WGS) entry which is preliminary data.</text>
</comment>
<dbReference type="AlphaFoldDB" id="A0A9P4U1V8"/>